<accession>A0A0R1FDF4</accession>
<dbReference type="GO" id="GO:0000428">
    <property type="term" value="C:DNA-directed RNA polymerase complex"/>
    <property type="evidence" value="ECO:0007669"/>
    <property type="project" value="UniProtKB-KW"/>
</dbReference>
<dbReference type="AlphaFoldDB" id="A0A0R1FDF4"/>
<dbReference type="HAMAP" id="MF_01553">
    <property type="entry name" value="RNApol_bact_RpoY"/>
    <property type="match status" value="1"/>
</dbReference>
<evidence type="ECO:0000256" key="1">
    <source>
        <dbReference type="ARBA" id="ARBA00022478"/>
    </source>
</evidence>
<dbReference type="Pfam" id="PF07288">
    <property type="entry name" value="RpoY"/>
    <property type="match status" value="1"/>
</dbReference>
<protein>
    <recommendedName>
        <fullName evidence="5">DNA-directed RNA polymerase subunit epsilon</fullName>
        <shortName evidence="5">RNAP epsilon subunit</shortName>
        <ecNumber evidence="5">2.7.7.6</ecNumber>
    </recommendedName>
    <alternativeName>
        <fullName evidence="5">RNA polymerase epsilon subunit</fullName>
    </alternativeName>
    <alternativeName>
        <fullName evidence="5">Transcriptase subunit epsilon</fullName>
    </alternativeName>
</protein>
<dbReference type="RefSeq" id="WP_010009705.1">
    <property type="nucleotide sequence ID" value="NZ_AZCN01000014.1"/>
</dbReference>
<comment type="catalytic activity">
    <reaction evidence="5">
        <text>RNA(n) + a ribonucleoside 5'-triphosphate = RNA(n+1) + diphosphate</text>
        <dbReference type="Rhea" id="RHEA:21248"/>
        <dbReference type="Rhea" id="RHEA-COMP:14527"/>
        <dbReference type="Rhea" id="RHEA-COMP:17342"/>
        <dbReference type="ChEBI" id="CHEBI:33019"/>
        <dbReference type="ChEBI" id="CHEBI:61557"/>
        <dbReference type="ChEBI" id="CHEBI:140395"/>
        <dbReference type="EC" id="2.7.7.6"/>
    </reaction>
</comment>
<organism evidence="6 7">
    <name type="scientific">Loigolactobacillus coryniformis subsp. coryniformis KCTC 3167 = DSM 20001</name>
    <dbReference type="NCBI Taxonomy" id="913848"/>
    <lineage>
        <taxon>Bacteria</taxon>
        <taxon>Bacillati</taxon>
        <taxon>Bacillota</taxon>
        <taxon>Bacilli</taxon>
        <taxon>Lactobacillales</taxon>
        <taxon>Lactobacillaceae</taxon>
        <taxon>Loigolactobacillus</taxon>
    </lineage>
</organism>
<comment type="similarity">
    <text evidence="5">Belongs to the RNA polymerase subunit epsilon family.</text>
</comment>
<evidence type="ECO:0000256" key="3">
    <source>
        <dbReference type="ARBA" id="ARBA00022695"/>
    </source>
</evidence>
<dbReference type="GO" id="GO:0003899">
    <property type="term" value="F:DNA-directed RNA polymerase activity"/>
    <property type="evidence" value="ECO:0007669"/>
    <property type="project" value="UniProtKB-UniRule"/>
</dbReference>
<evidence type="ECO:0000256" key="2">
    <source>
        <dbReference type="ARBA" id="ARBA00022679"/>
    </source>
</evidence>
<evidence type="ECO:0000256" key="4">
    <source>
        <dbReference type="ARBA" id="ARBA00023163"/>
    </source>
</evidence>
<evidence type="ECO:0000313" key="6">
    <source>
        <dbReference type="EMBL" id="KRK18483.1"/>
    </source>
</evidence>
<reference evidence="6 7" key="1">
    <citation type="journal article" date="2015" name="Genome Announc.">
        <title>Expanding the biotechnology potential of lactobacilli through comparative genomics of 213 strains and associated genera.</title>
        <authorList>
            <person name="Sun Z."/>
            <person name="Harris H.M."/>
            <person name="McCann A."/>
            <person name="Guo C."/>
            <person name="Argimon S."/>
            <person name="Zhang W."/>
            <person name="Yang X."/>
            <person name="Jeffery I.B."/>
            <person name="Cooney J.C."/>
            <person name="Kagawa T.F."/>
            <person name="Liu W."/>
            <person name="Song Y."/>
            <person name="Salvetti E."/>
            <person name="Wrobel A."/>
            <person name="Rasinkangas P."/>
            <person name="Parkhill J."/>
            <person name="Rea M.C."/>
            <person name="O'Sullivan O."/>
            <person name="Ritari J."/>
            <person name="Douillard F.P."/>
            <person name="Paul Ross R."/>
            <person name="Yang R."/>
            <person name="Briner A.E."/>
            <person name="Felis G.E."/>
            <person name="de Vos W.M."/>
            <person name="Barrangou R."/>
            <person name="Klaenhammer T.R."/>
            <person name="Caufield P.W."/>
            <person name="Cui Y."/>
            <person name="Zhang H."/>
            <person name="O'Toole P.W."/>
        </authorList>
    </citation>
    <scope>NUCLEOTIDE SEQUENCE [LARGE SCALE GENOMIC DNA]</scope>
    <source>
        <strain evidence="6 7">DSM 20001</strain>
    </source>
</reference>
<dbReference type="Proteomes" id="UP000051181">
    <property type="component" value="Unassembled WGS sequence"/>
</dbReference>
<keyword evidence="4 5" id="KW-0804">Transcription</keyword>
<dbReference type="GO" id="GO:0006351">
    <property type="term" value="P:DNA-templated transcription"/>
    <property type="evidence" value="ECO:0007669"/>
    <property type="project" value="UniProtKB-UniRule"/>
</dbReference>
<dbReference type="NCBIfam" id="NF010188">
    <property type="entry name" value="PRK13667.1"/>
    <property type="match status" value="1"/>
</dbReference>
<name>A0A0R1FDF4_9LACO</name>
<dbReference type="InterPro" id="IPR009907">
    <property type="entry name" value="RpoY"/>
</dbReference>
<comment type="subunit">
    <text evidence="5">RNAP is composed of a core of 2 alpha, a beta and a beta' subunit. The core is associated with a delta subunit, and at least one of epsilon or omega. When a sigma factor is associated with the core the holoenzyme is formed, which can initiate transcription.</text>
</comment>
<comment type="caution">
    <text evidence="6">The sequence shown here is derived from an EMBL/GenBank/DDBJ whole genome shotgun (WGS) entry which is preliminary data.</text>
</comment>
<proteinExistence type="inferred from homology"/>
<dbReference type="Gene3D" id="3.10.20.730">
    <property type="entry name" value="RNAP, epsilon subunit-like"/>
    <property type="match status" value="1"/>
</dbReference>
<keyword evidence="2 5" id="KW-0808">Transferase</keyword>
<evidence type="ECO:0000313" key="7">
    <source>
        <dbReference type="Proteomes" id="UP000051181"/>
    </source>
</evidence>
<dbReference type="PATRIC" id="fig|913848.6.peg.444"/>
<comment type="function">
    <text evidence="5">A non-essential component of RNA polymerase (RNAP).</text>
</comment>
<sequence length="79" mass="9350">MIFKVLYQENKSMAPRRESTKTLYMDATDAVAARSIIETQTPYNVEFIQELIGNHLEYEQKSPNFKLTEFNDEETERQE</sequence>
<evidence type="ECO:0000256" key="5">
    <source>
        <dbReference type="HAMAP-Rule" id="MF_01553"/>
    </source>
</evidence>
<dbReference type="eggNOG" id="COG5503">
    <property type="taxonomic scope" value="Bacteria"/>
</dbReference>
<dbReference type="EMBL" id="AZCN01000014">
    <property type="protein sequence ID" value="KRK18483.1"/>
    <property type="molecule type" value="Genomic_DNA"/>
</dbReference>
<keyword evidence="3 5" id="KW-0548">Nucleotidyltransferase</keyword>
<dbReference type="GO" id="GO:0003677">
    <property type="term" value="F:DNA binding"/>
    <property type="evidence" value="ECO:0007669"/>
    <property type="project" value="UniProtKB-UniRule"/>
</dbReference>
<dbReference type="EC" id="2.7.7.6" evidence="5"/>
<dbReference type="GeneID" id="65916886"/>
<gene>
    <name evidence="5" type="primary">rpoY</name>
    <name evidence="6" type="ORF">FD22_GL000435</name>
</gene>
<keyword evidence="1 5" id="KW-0240">DNA-directed RNA polymerase</keyword>